<keyword evidence="1" id="KW-0812">Transmembrane</keyword>
<dbReference type="EMBL" id="JAVHJL010000001">
    <property type="protein sequence ID" value="KAK6511884.1"/>
    <property type="molecule type" value="Genomic_DNA"/>
</dbReference>
<evidence type="ECO:0000313" key="4">
    <source>
        <dbReference type="Proteomes" id="UP001370758"/>
    </source>
</evidence>
<dbReference type="AlphaFoldDB" id="A0AAV9WPP3"/>
<proteinExistence type="predicted"/>
<dbReference type="Gene3D" id="3.10.129.10">
    <property type="entry name" value="Hotdog Thioesterase"/>
    <property type="match status" value="1"/>
</dbReference>
<evidence type="ECO:0000256" key="1">
    <source>
        <dbReference type="SAM" id="Phobius"/>
    </source>
</evidence>
<gene>
    <name evidence="3" type="ORF">TWF481_000788</name>
</gene>
<evidence type="ECO:0000313" key="3">
    <source>
        <dbReference type="EMBL" id="KAK6511884.1"/>
    </source>
</evidence>
<keyword evidence="4" id="KW-1185">Reference proteome</keyword>
<sequence length="343" mass="37290">MAGLLSRSLLRAAVRTSIAPTRTSPLLLQSSVRVQNLSQRIYAQASLKSSSSRNFTTTPWKQQYRTHTFDGGDGNPPVKIQIQEPPSFFKRALHFTGRVLGGIFIVTFGSVIALVIYEPDMIVATEAVRMAMHPEEGISDERTLEIEAYIQNHPIVQKFRDDPSLIETRPHLDIPTLLRPNVLTAGVLTGPDRIAVPPLVFADGEGKKLFAILHVGEQLCGHPGVIHGGLLATLMDETLARCCFPALPNKIAMTANLDVNYRAPCKANQFVIIKAETTKVEGRKAWVSGRLESLPVPGAEGDGKLLLEASVLMIEPKNIGPLMREVQNKNSAVASPRAAIGGV</sequence>
<dbReference type="InterPro" id="IPR006683">
    <property type="entry name" value="Thioestr_dom"/>
</dbReference>
<comment type="caution">
    <text evidence="3">The sequence shown here is derived from an EMBL/GenBank/DDBJ whole genome shotgun (WGS) entry which is preliminary data.</text>
</comment>
<accession>A0AAV9WPP3</accession>
<dbReference type="CDD" id="cd03443">
    <property type="entry name" value="PaaI_thioesterase"/>
    <property type="match status" value="1"/>
</dbReference>
<feature type="domain" description="Thioesterase" evidence="2">
    <location>
        <begin position="224"/>
        <end position="291"/>
    </location>
</feature>
<dbReference type="PANTHER" id="PTHR47260">
    <property type="entry name" value="UPF0644 PROTEIN PB2B4.06"/>
    <property type="match status" value="1"/>
</dbReference>
<organism evidence="3 4">
    <name type="scientific">Arthrobotrys musiformis</name>
    <dbReference type="NCBI Taxonomy" id="47236"/>
    <lineage>
        <taxon>Eukaryota</taxon>
        <taxon>Fungi</taxon>
        <taxon>Dikarya</taxon>
        <taxon>Ascomycota</taxon>
        <taxon>Pezizomycotina</taxon>
        <taxon>Orbiliomycetes</taxon>
        <taxon>Orbiliales</taxon>
        <taxon>Orbiliaceae</taxon>
        <taxon>Arthrobotrys</taxon>
    </lineage>
</organism>
<dbReference type="InterPro" id="IPR029069">
    <property type="entry name" value="HotDog_dom_sf"/>
</dbReference>
<protein>
    <recommendedName>
        <fullName evidence="2">Thioesterase domain-containing protein</fullName>
    </recommendedName>
</protein>
<dbReference type="SUPFAM" id="SSF54637">
    <property type="entry name" value="Thioesterase/thiol ester dehydrase-isomerase"/>
    <property type="match status" value="1"/>
</dbReference>
<keyword evidence="1" id="KW-0472">Membrane</keyword>
<reference evidence="3 4" key="1">
    <citation type="submission" date="2023-08" db="EMBL/GenBank/DDBJ databases">
        <authorList>
            <person name="Palmer J.M."/>
        </authorList>
    </citation>
    <scope>NUCLEOTIDE SEQUENCE [LARGE SCALE GENOMIC DNA]</scope>
    <source>
        <strain evidence="3 4">TWF481</strain>
    </source>
</reference>
<evidence type="ECO:0000259" key="2">
    <source>
        <dbReference type="Pfam" id="PF03061"/>
    </source>
</evidence>
<dbReference type="Proteomes" id="UP001370758">
    <property type="component" value="Unassembled WGS sequence"/>
</dbReference>
<keyword evidence="1" id="KW-1133">Transmembrane helix</keyword>
<name>A0AAV9WPP3_9PEZI</name>
<dbReference type="Pfam" id="PF03061">
    <property type="entry name" value="4HBT"/>
    <property type="match status" value="1"/>
</dbReference>
<feature type="transmembrane region" description="Helical" evidence="1">
    <location>
        <begin position="99"/>
        <end position="117"/>
    </location>
</feature>
<dbReference type="PANTHER" id="PTHR47260:SF7">
    <property type="entry name" value="THIOESTERASE FAMILY PROTEIN (AFU_ORTHOLOGUE AFUA_1G10800)"/>
    <property type="match status" value="1"/>
</dbReference>
<dbReference type="InterPro" id="IPR052061">
    <property type="entry name" value="PTE-AB_protein"/>
</dbReference>